<comment type="caution">
    <text evidence="1">The sequence shown here is derived from an EMBL/GenBank/DDBJ whole genome shotgun (WGS) entry which is preliminary data.</text>
</comment>
<name>A0ABV0NRD1_9TELE</name>
<sequence length="192" mass="21407">MRICEKRAEQVDGVQGGVQTHFVGWLLCMYRIGFMSDKRLLRYICSQSPTISRSIARLDVHIATLKNSIYGKSEPCKRRWYLMQMLRGRLDVQKVIDAVNTLSRDAGLQLTGFPTSTGQSRIWLCKGTSNTCNCQSPERASRAPTQNTRTCTVSCKGHTELQTVGVFCSTKVICIVLSPLLVNCSSNTILVP</sequence>
<proteinExistence type="predicted"/>
<keyword evidence="2" id="KW-1185">Reference proteome</keyword>
<dbReference type="EMBL" id="JAHRIO010042841">
    <property type="protein sequence ID" value="MEQ2172782.1"/>
    <property type="molecule type" value="Genomic_DNA"/>
</dbReference>
<evidence type="ECO:0000313" key="1">
    <source>
        <dbReference type="EMBL" id="MEQ2172782.1"/>
    </source>
</evidence>
<evidence type="ECO:0000313" key="2">
    <source>
        <dbReference type="Proteomes" id="UP001476798"/>
    </source>
</evidence>
<organism evidence="1 2">
    <name type="scientific">Goodea atripinnis</name>
    <dbReference type="NCBI Taxonomy" id="208336"/>
    <lineage>
        <taxon>Eukaryota</taxon>
        <taxon>Metazoa</taxon>
        <taxon>Chordata</taxon>
        <taxon>Craniata</taxon>
        <taxon>Vertebrata</taxon>
        <taxon>Euteleostomi</taxon>
        <taxon>Actinopterygii</taxon>
        <taxon>Neopterygii</taxon>
        <taxon>Teleostei</taxon>
        <taxon>Neoteleostei</taxon>
        <taxon>Acanthomorphata</taxon>
        <taxon>Ovalentaria</taxon>
        <taxon>Atherinomorphae</taxon>
        <taxon>Cyprinodontiformes</taxon>
        <taxon>Goodeidae</taxon>
        <taxon>Goodea</taxon>
    </lineage>
</organism>
<dbReference type="Proteomes" id="UP001476798">
    <property type="component" value="Unassembled WGS sequence"/>
</dbReference>
<gene>
    <name evidence="1" type="ORF">GOODEAATRI_024940</name>
</gene>
<protein>
    <submittedName>
        <fullName evidence="1">Uncharacterized protein</fullName>
    </submittedName>
</protein>
<accession>A0ABV0NRD1</accession>
<reference evidence="1 2" key="1">
    <citation type="submission" date="2021-06" db="EMBL/GenBank/DDBJ databases">
        <authorList>
            <person name="Palmer J.M."/>
        </authorList>
    </citation>
    <scope>NUCLEOTIDE SEQUENCE [LARGE SCALE GENOMIC DNA]</scope>
    <source>
        <strain evidence="1 2">GA_2019</strain>
        <tissue evidence="1">Muscle</tissue>
    </source>
</reference>